<accession>A0A3B4FDW5</accession>
<keyword evidence="2" id="KW-0479">Metal-binding</keyword>
<name>A0A3B4FDW5_9CICH</name>
<dbReference type="Ensembl" id="ENSPNYT00000009004.1">
    <property type="protein sequence ID" value="ENSPNYP00000008795.1"/>
    <property type="gene ID" value="ENSPNYG00000006698.1"/>
</dbReference>
<keyword evidence="1" id="KW-0349">Heme</keyword>
<dbReference type="AlphaFoldDB" id="A0A3B4FDW5"/>
<proteinExistence type="predicted"/>
<dbReference type="Gene3D" id="1.10.490.10">
    <property type="entry name" value="Globins"/>
    <property type="match status" value="1"/>
</dbReference>
<dbReference type="GO" id="GO:0046872">
    <property type="term" value="F:metal ion binding"/>
    <property type="evidence" value="ECO:0007669"/>
    <property type="project" value="UniProtKB-KW"/>
</dbReference>
<evidence type="ECO:0000256" key="3">
    <source>
        <dbReference type="ARBA" id="ARBA00023004"/>
    </source>
</evidence>
<evidence type="ECO:0000256" key="1">
    <source>
        <dbReference type="ARBA" id="ARBA00022617"/>
    </source>
</evidence>
<reference evidence="4" key="1">
    <citation type="submission" date="2023-09" db="UniProtKB">
        <authorList>
            <consortium name="Ensembl"/>
        </authorList>
    </citation>
    <scope>IDENTIFICATION</scope>
</reference>
<dbReference type="SUPFAM" id="SSF46458">
    <property type="entry name" value="Globin-like"/>
    <property type="match status" value="1"/>
</dbReference>
<dbReference type="InterPro" id="IPR009050">
    <property type="entry name" value="Globin-like_sf"/>
</dbReference>
<dbReference type="GO" id="GO:0019825">
    <property type="term" value="F:oxygen binding"/>
    <property type="evidence" value="ECO:0007669"/>
    <property type="project" value="InterPro"/>
</dbReference>
<protein>
    <submittedName>
        <fullName evidence="4">Uncharacterized protein</fullName>
    </submittedName>
</protein>
<keyword evidence="3" id="KW-0408">Iron</keyword>
<dbReference type="GO" id="GO:0020037">
    <property type="term" value="F:heme binding"/>
    <property type="evidence" value="ECO:0007669"/>
    <property type="project" value="InterPro"/>
</dbReference>
<dbReference type="STRING" id="303518.ENSPNYP00000008795"/>
<organism evidence="4">
    <name type="scientific">Pundamilia nyererei</name>
    <dbReference type="NCBI Taxonomy" id="303518"/>
    <lineage>
        <taxon>Eukaryota</taxon>
        <taxon>Metazoa</taxon>
        <taxon>Chordata</taxon>
        <taxon>Craniata</taxon>
        <taxon>Vertebrata</taxon>
        <taxon>Euteleostomi</taxon>
        <taxon>Actinopterygii</taxon>
        <taxon>Neopterygii</taxon>
        <taxon>Teleostei</taxon>
        <taxon>Neoteleostei</taxon>
        <taxon>Acanthomorphata</taxon>
        <taxon>Ovalentaria</taxon>
        <taxon>Cichlomorphae</taxon>
        <taxon>Cichliformes</taxon>
        <taxon>Cichlidae</taxon>
        <taxon>African cichlids</taxon>
        <taxon>Pseudocrenilabrinae</taxon>
        <taxon>Haplochromini</taxon>
        <taxon>Pundamilia</taxon>
    </lineage>
</organism>
<dbReference type="InterPro" id="IPR012292">
    <property type="entry name" value="Globin/Proto"/>
</dbReference>
<evidence type="ECO:0000313" key="4">
    <source>
        <dbReference type="Ensembl" id="ENSPNYP00000008795.1"/>
    </source>
</evidence>
<evidence type="ECO:0000256" key="2">
    <source>
        <dbReference type="ARBA" id="ARBA00022723"/>
    </source>
</evidence>
<sequence length="104" mass="11447">TRVSGKDKTIGAEALGRMLTAYPQTKTYCSHWARFCTGEDARRQHHGVGNIDDLVGDLTNLSKLCFQAAQSGPCQLHGKLKEGMIHALLISPYNFSMSKILKVI</sequence>